<feature type="transmembrane region" description="Helical" evidence="1">
    <location>
        <begin position="21"/>
        <end position="44"/>
    </location>
</feature>
<gene>
    <name evidence="2" type="primary">jg15336</name>
    <name evidence="2" type="ORF">PAEG_LOCUS13945</name>
</gene>
<dbReference type="Proteomes" id="UP000838756">
    <property type="component" value="Unassembled WGS sequence"/>
</dbReference>
<accession>A0A8S4RHH4</accession>
<name>A0A8S4RHH4_9NEOP</name>
<feature type="transmembrane region" description="Helical" evidence="1">
    <location>
        <begin position="64"/>
        <end position="84"/>
    </location>
</feature>
<comment type="caution">
    <text evidence="2">The sequence shown here is derived from an EMBL/GenBank/DDBJ whole genome shotgun (WGS) entry which is preliminary data.</text>
</comment>
<organism evidence="2 3">
    <name type="scientific">Pararge aegeria aegeria</name>
    <dbReference type="NCBI Taxonomy" id="348720"/>
    <lineage>
        <taxon>Eukaryota</taxon>
        <taxon>Metazoa</taxon>
        <taxon>Ecdysozoa</taxon>
        <taxon>Arthropoda</taxon>
        <taxon>Hexapoda</taxon>
        <taxon>Insecta</taxon>
        <taxon>Pterygota</taxon>
        <taxon>Neoptera</taxon>
        <taxon>Endopterygota</taxon>
        <taxon>Lepidoptera</taxon>
        <taxon>Glossata</taxon>
        <taxon>Ditrysia</taxon>
        <taxon>Papilionoidea</taxon>
        <taxon>Nymphalidae</taxon>
        <taxon>Satyrinae</taxon>
        <taxon>Satyrini</taxon>
        <taxon>Parargina</taxon>
        <taxon>Pararge</taxon>
    </lineage>
</organism>
<proteinExistence type="predicted"/>
<feature type="transmembrane region" description="Helical" evidence="1">
    <location>
        <begin position="128"/>
        <end position="149"/>
    </location>
</feature>
<evidence type="ECO:0000313" key="2">
    <source>
        <dbReference type="EMBL" id="CAH2236577.1"/>
    </source>
</evidence>
<evidence type="ECO:0000313" key="3">
    <source>
        <dbReference type="Proteomes" id="UP000838756"/>
    </source>
</evidence>
<dbReference type="AlphaFoldDB" id="A0A8S4RHH4"/>
<keyword evidence="1" id="KW-0472">Membrane</keyword>
<dbReference type="PANTHER" id="PTHR36694:SF11">
    <property type="entry name" value="LP21121P-RELATED"/>
    <property type="match status" value="1"/>
</dbReference>
<sequence length="185" mass="21186">MRVEIPECQRCCCCLPLRRGVLVFGYLNLAFTIFVITIEAWVSMGEYAPYSMTMIRGVQFHSHLWLSMSLQAAEILFNIVLLVGAHMKKPQLMRAYYYYGITTTVASIVTFMVLWVKIDCRRCSGIDYLMEAAFLVCGIGIQVYLLLLIRSELRKIKQNSQNICYVNHASELMVEAPLHIGNNPF</sequence>
<feature type="transmembrane region" description="Helical" evidence="1">
    <location>
        <begin position="96"/>
        <end position="116"/>
    </location>
</feature>
<protein>
    <submittedName>
        <fullName evidence="2">Jg15336 protein</fullName>
    </submittedName>
</protein>
<keyword evidence="1" id="KW-0812">Transmembrane</keyword>
<reference evidence="2" key="1">
    <citation type="submission" date="2022-03" db="EMBL/GenBank/DDBJ databases">
        <authorList>
            <person name="Lindestad O."/>
        </authorList>
    </citation>
    <scope>NUCLEOTIDE SEQUENCE</scope>
</reference>
<dbReference type="EMBL" id="CAKXAJ010025210">
    <property type="protein sequence ID" value="CAH2236577.1"/>
    <property type="molecule type" value="Genomic_DNA"/>
</dbReference>
<keyword evidence="3" id="KW-1185">Reference proteome</keyword>
<keyword evidence="1" id="KW-1133">Transmembrane helix</keyword>
<dbReference type="OrthoDB" id="7452046at2759"/>
<dbReference type="PANTHER" id="PTHR36694">
    <property type="entry name" value="PASIFLORA 1, ISOFORM A-RELATED"/>
    <property type="match status" value="1"/>
</dbReference>
<evidence type="ECO:0000256" key="1">
    <source>
        <dbReference type="SAM" id="Phobius"/>
    </source>
</evidence>